<dbReference type="EMBL" id="CP089984">
    <property type="protein sequence ID" value="WXB11465.1"/>
    <property type="molecule type" value="Genomic_DNA"/>
</dbReference>
<evidence type="ECO:0000313" key="2">
    <source>
        <dbReference type="EMBL" id="WXB11465.1"/>
    </source>
</evidence>
<feature type="transmembrane region" description="Helical" evidence="1">
    <location>
        <begin position="364"/>
        <end position="382"/>
    </location>
</feature>
<sequence length="495" mass="54790">MNQRRLDRAKDAWRRSRFFILLWATYAYFYQGSDPNQLTRIFLTQSLVEDRAVNIDRYHGFTIDKAELGGTFFCDKAPGLSFLATPLFALQNYADRIFGFSSDDLAIKRARLHLLVIFLCGLSGLLASWSLARALRTFGATARQESLLVVGYALGTLAFPFSTALFAHQMVAAFLITTFVMIRALATGGEPDPKRLAPIGFLWGLTIISEYPSALLVAVLGLYLLSFYGGWRAQARVVLYVGLGALAPLVVHAVYVKAAFGSPFALPYKHVFEPIFRSHHEEGLVGVNPPTPAGIFGVLASRYRGLFFLCPFLILSLFGMARWVREEKERREQILVLGLLAVYFVFGTSYYAWDGGGSTGPRHIVPILPFLVIGILPFLRAGARWRWNLCTALVAVSIGLMFVSTAVLLHMPEGEVILSNPIYDVIFPSFFRGDLGLNVQDVRELGFRADASYTLGMLFGLKPVTSLLVVPAMWLLVYASSIVERVRSAGGASAR</sequence>
<feature type="transmembrane region" description="Helical" evidence="1">
    <location>
        <begin position="200"/>
        <end position="225"/>
    </location>
</feature>
<name>A0ABZ2LL63_9BACT</name>
<proteinExistence type="predicted"/>
<evidence type="ECO:0000256" key="1">
    <source>
        <dbReference type="SAM" id="Phobius"/>
    </source>
</evidence>
<reference evidence="2 3" key="1">
    <citation type="submission" date="2021-12" db="EMBL/GenBank/DDBJ databases">
        <title>Discovery of the Pendulisporaceae a myxobacterial family with distinct sporulation behavior and unique specialized metabolism.</title>
        <authorList>
            <person name="Garcia R."/>
            <person name="Popoff A."/>
            <person name="Bader C.D."/>
            <person name="Loehr J."/>
            <person name="Walesch S."/>
            <person name="Walt C."/>
            <person name="Boldt J."/>
            <person name="Bunk B."/>
            <person name="Haeckl F.J.F.P.J."/>
            <person name="Gunesch A.P."/>
            <person name="Birkelbach J."/>
            <person name="Nuebel U."/>
            <person name="Pietschmann T."/>
            <person name="Bach T."/>
            <person name="Mueller R."/>
        </authorList>
    </citation>
    <scope>NUCLEOTIDE SEQUENCE [LARGE SCALE GENOMIC DNA]</scope>
    <source>
        <strain evidence="2 3">MSr11954</strain>
    </source>
</reference>
<feature type="transmembrane region" description="Helical" evidence="1">
    <location>
        <begin position="112"/>
        <end position="135"/>
    </location>
</feature>
<feature type="transmembrane region" description="Helical" evidence="1">
    <location>
        <begin position="453"/>
        <end position="477"/>
    </location>
</feature>
<feature type="transmembrane region" description="Helical" evidence="1">
    <location>
        <begin position="389"/>
        <end position="411"/>
    </location>
</feature>
<keyword evidence="1" id="KW-1133">Transmembrane helix</keyword>
<keyword evidence="1" id="KW-0472">Membrane</keyword>
<keyword evidence="1" id="KW-0812">Transmembrane</keyword>
<feature type="transmembrane region" description="Helical" evidence="1">
    <location>
        <begin position="237"/>
        <end position="256"/>
    </location>
</feature>
<evidence type="ECO:0000313" key="3">
    <source>
        <dbReference type="Proteomes" id="UP001370348"/>
    </source>
</evidence>
<keyword evidence="3" id="KW-1185">Reference proteome</keyword>
<protein>
    <submittedName>
        <fullName evidence="2">Glycosyltransferase family 39 protein</fullName>
    </submittedName>
</protein>
<dbReference type="RefSeq" id="WP_394821085.1">
    <property type="nucleotide sequence ID" value="NZ_CP089984.1"/>
</dbReference>
<feature type="transmembrane region" description="Helical" evidence="1">
    <location>
        <begin position="333"/>
        <end position="352"/>
    </location>
</feature>
<dbReference type="Proteomes" id="UP001370348">
    <property type="component" value="Chromosome"/>
</dbReference>
<gene>
    <name evidence="2" type="ORF">LZC94_26815</name>
</gene>
<feature type="transmembrane region" description="Helical" evidence="1">
    <location>
        <begin position="147"/>
        <end position="180"/>
    </location>
</feature>
<accession>A0ABZ2LL63</accession>
<feature type="transmembrane region" description="Helical" evidence="1">
    <location>
        <begin position="303"/>
        <end position="321"/>
    </location>
</feature>
<organism evidence="2 3">
    <name type="scientific">Pendulispora albinea</name>
    <dbReference type="NCBI Taxonomy" id="2741071"/>
    <lineage>
        <taxon>Bacteria</taxon>
        <taxon>Pseudomonadati</taxon>
        <taxon>Myxococcota</taxon>
        <taxon>Myxococcia</taxon>
        <taxon>Myxococcales</taxon>
        <taxon>Sorangiineae</taxon>
        <taxon>Pendulisporaceae</taxon>
        <taxon>Pendulispora</taxon>
    </lineage>
</organism>